<keyword evidence="5" id="KW-0521">NADP</keyword>
<dbReference type="CTD" id="133686"/>
<keyword evidence="3" id="KW-0808">Transferase</keyword>
<evidence type="ECO:0000256" key="1">
    <source>
        <dbReference type="ARBA" id="ARBA00010995"/>
    </source>
</evidence>
<evidence type="ECO:0000256" key="4">
    <source>
        <dbReference type="ARBA" id="ARBA00022777"/>
    </source>
</evidence>
<dbReference type="InterPro" id="IPR017438">
    <property type="entry name" value="ATP-NAD_kinase_N"/>
</dbReference>
<dbReference type="RefSeq" id="XP_030759454.1">
    <property type="nucleotide sequence ID" value="XM_030903594.1"/>
</dbReference>
<accession>A0A6J2Y6I7</accession>
<keyword evidence="4 9" id="KW-0418">Kinase</keyword>
<dbReference type="GO" id="GO:0003951">
    <property type="term" value="F:NAD+ kinase activity"/>
    <property type="evidence" value="ECO:0007669"/>
    <property type="project" value="UniProtKB-EC"/>
</dbReference>
<dbReference type="InterPro" id="IPR016064">
    <property type="entry name" value="NAD/diacylglycerol_kinase_sf"/>
</dbReference>
<evidence type="ECO:0000256" key="6">
    <source>
        <dbReference type="ARBA" id="ARBA00023027"/>
    </source>
</evidence>
<dbReference type="Gene3D" id="2.60.200.30">
    <property type="entry name" value="Probable inorganic polyphosphate/atp-NAD kinase, domain 2"/>
    <property type="match status" value="1"/>
</dbReference>
<evidence type="ECO:0000256" key="5">
    <source>
        <dbReference type="ARBA" id="ARBA00022857"/>
    </source>
</evidence>
<dbReference type="GeneID" id="115884882"/>
<dbReference type="GO" id="GO:0019674">
    <property type="term" value="P:NAD+ metabolic process"/>
    <property type="evidence" value="ECO:0007669"/>
    <property type="project" value="InterPro"/>
</dbReference>
<feature type="chain" id="PRO_5044642955" description="NAD(+) kinase" evidence="7">
    <location>
        <begin position="22"/>
        <end position="415"/>
    </location>
</feature>
<dbReference type="KEGG" id="soy:115884882"/>
<evidence type="ECO:0000256" key="7">
    <source>
        <dbReference type="SAM" id="SignalP"/>
    </source>
</evidence>
<evidence type="ECO:0000313" key="9">
    <source>
        <dbReference type="RefSeq" id="XP_030759453.1"/>
    </source>
</evidence>
<organism evidence="8 9">
    <name type="scientific">Sitophilus oryzae</name>
    <name type="common">Rice weevil</name>
    <name type="synonym">Curculio oryzae</name>
    <dbReference type="NCBI Taxonomy" id="7048"/>
    <lineage>
        <taxon>Eukaryota</taxon>
        <taxon>Metazoa</taxon>
        <taxon>Ecdysozoa</taxon>
        <taxon>Arthropoda</taxon>
        <taxon>Hexapoda</taxon>
        <taxon>Insecta</taxon>
        <taxon>Pterygota</taxon>
        <taxon>Neoptera</taxon>
        <taxon>Endopterygota</taxon>
        <taxon>Coleoptera</taxon>
        <taxon>Polyphaga</taxon>
        <taxon>Cucujiformia</taxon>
        <taxon>Curculionidae</taxon>
        <taxon>Dryophthorinae</taxon>
        <taxon>Sitophilus</taxon>
    </lineage>
</organism>
<evidence type="ECO:0000313" key="10">
    <source>
        <dbReference type="RefSeq" id="XP_030759454.1"/>
    </source>
</evidence>
<comment type="similarity">
    <text evidence="1">Belongs to the NAD kinase family.</text>
</comment>
<dbReference type="Proteomes" id="UP000504635">
    <property type="component" value="Unplaced"/>
</dbReference>
<dbReference type="PANTHER" id="PTHR13158:SF5">
    <property type="entry name" value="NAD KINASE 2, MITOCHONDRIAL"/>
    <property type="match status" value="1"/>
</dbReference>
<dbReference type="GO" id="GO:0006741">
    <property type="term" value="P:NADP+ biosynthetic process"/>
    <property type="evidence" value="ECO:0007669"/>
    <property type="project" value="InterPro"/>
</dbReference>
<dbReference type="Pfam" id="PF01513">
    <property type="entry name" value="NAD_kinase"/>
    <property type="match status" value="1"/>
</dbReference>
<dbReference type="InterPro" id="IPR002504">
    <property type="entry name" value="NADK"/>
</dbReference>
<evidence type="ECO:0000256" key="3">
    <source>
        <dbReference type="ARBA" id="ARBA00022679"/>
    </source>
</evidence>
<sequence>MRLTSVLFLSDVFLTLHLCRTYLLFMKKLSFNFVKTILGINNVFTRHISTKSLKIDKVLVVSKLSRYEYEKRKYKDENVTKFLDDLKRRGADIEKLVYHYDLHKKYEERIVKTLKSRGLDVKVVDRYNYTEEDVNNCDVIIPIGGDGTFLLAASLVNNNQKPVIGFNSDPNRSEGYLCLPKKYSTNIHAAVDKLQAGSFTWLLRNRIRTTMLTSDECLNPTFLHDSELGLNTVKLSEGDKRLPFLALNEVFIGETLSARVSHLRMRLNGSTENTNLKCSGICVSTGTGSTSWHLSINRQPVQNVAELLRLVDIDPTEGKDSLATVLADIYNKNLIFPPDDKKMAYTIRELISAAVWPDPKGIKNRGFAYKLELRSNCYDAALVMDGGISFPFNDGATALLEIKPEDALRTVIFKD</sequence>
<reference evidence="9 10" key="1">
    <citation type="submission" date="2025-04" db="UniProtKB">
        <authorList>
            <consortium name="RefSeq"/>
        </authorList>
    </citation>
    <scope>IDENTIFICATION</scope>
    <source>
        <tissue evidence="9 10">Gonads</tissue>
    </source>
</reference>
<feature type="signal peptide" evidence="7">
    <location>
        <begin position="1"/>
        <end position="21"/>
    </location>
</feature>
<keyword evidence="8" id="KW-1185">Reference proteome</keyword>
<dbReference type="SUPFAM" id="SSF111331">
    <property type="entry name" value="NAD kinase/diacylglycerol kinase-like"/>
    <property type="match status" value="1"/>
</dbReference>
<dbReference type="EC" id="2.7.1.23" evidence="2"/>
<protein>
    <recommendedName>
        <fullName evidence="2">NAD(+) kinase</fullName>
        <ecNumber evidence="2">2.7.1.23</ecNumber>
    </recommendedName>
</protein>
<gene>
    <name evidence="9 10" type="primary">LOC115884882</name>
</gene>
<proteinExistence type="inferred from homology"/>
<evidence type="ECO:0000313" key="8">
    <source>
        <dbReference type="Proteomes" id="UP000504635"/>
    </source>
</evidence>
<name>A0A6J2Y6I7_SITOR</name>
<dbReference type="PANTHER" id="PTHR13158">
    <property type="match status" value="1"/>
</dbReference>
<dbReference type="RefSeq" id="XP_030759453.1">
    <property type="nucleotide sequence ID" value="XM_030903593.1"/>
</dbReference>
<evidence type="ECO:0000256" key="2">
    <source>
        <dbReference type="ARBA" id="ARBA00012120"/>
    </source>
</evidence>
<dbReference type="OrthoDB" id="185618at2759"/>
<keyword evidence="6" id="KW-0520">NAD</keyword>
<dbReference type="Gene3D" id="3.40.50.10330">
    <property type="entry name" value="Probable inorganic polyphosphate/atp-NAD kinase, domain 1"/>
    <property type="match status" value="1"/>
</dbReference>
<dbReference type="InterPro" id="IPR017437">
    <property type="entry name" value="ATP-NAD_kinase_PpnK-typ_C"/>
</dbReference>
<dbReference type="GO" id="GO:0005739">
    <property type="term" value="C:mitochondrion"/>
    <property type="evidence" value="ECO:0007669"/>
    <property type="project" value="TreeGrafter"/>
</dbReference>
<dbReference type="AlphaFoldDB" id="A0A6J2Y6I7"/>
<keyword evidence="7" id="KW-0732">Signal</keyword>